<reference evidence="2" key="2">
    <citation type="submission" date="2012-09" db="EMBL/GenBank/DDBJ databases">
        <title>The complete sequence of Psychroflexus torquis an extreme psychrophile from sea-ice that is stimulated by light.</title>
        <authorList>
            <person name="Feng S."/>
            <person name="Powell S.M."/>
            <person name="Bowman J.P."/>
        </authorList>
    </citation>
    <scope>NUCLEOTIDE SEQUENCE [LARGE SCALE GENOMIC DNA]</scope>
    <source>
        <strain evidence="2">ATCC 700755</strain>
    </source>
</reference>
<accession>K4IR19</accession>
<dbReference type="STRING" id="313595.P700755_000957"/>
<keyword evidence="1" id="KW-1133">Transmembrane helix</keyword>
<reference evidence="2" key="1">
    <citation type="submission" date="2006-03" db="EMBL/GenBank/DDBJ databases">
        <authorList>
            <person name="Bowman J."/>
            <person name="Ferriera S."/>
            <person name="Johnson J."/>
            <person name="Kravitz S."/>
            <person name="Halpern A."/>
            <person name="Remington K."/>
            <person name="Beeson K."/>
            <person name="Tran B."/>
            <person name="Rogers Y.-H."/>
            <person name="Friedman R."/>
            <person name="Venter J.C."/>
        </authorList>
    </citation>
    <scope>NUCLEOTIDE SEQUENCE [LARGE SCALE GENOMIC DNA]</scope>
    <source>
        <strain evidence="2">ATCC 700755</strain>
    </source>
</reference>
<name>K4IR19_PSYTT</name>
<dbReference type="OrthoDB" id="922532at2"/>
<organism evidence="2 3">
    <name type="scientific">Psychroflexus torquis (strain ATCC 700755 / CIP 106069 / ACAM 623)</name>
    <dbReference type="NCBI Taxonomy" id="313595"/>
    <lineage>
        <taxon>Bacteria</taxon>
        <taxon>Pseudomonadati</taxon>
        <taxon>Bacteroidota</taxon>
        <taxon>Flavobacteriia</taxon>
        <taxon>Flavobacteriales</taxon>
        <taxon>Flavobacteriaceae</taxon>
        <taxon>Psychroflexus</taxon>
    </lineage>
</organism>
<keyword evidence="1" id="KW-0812">Transmembrane</keyword>
<proteinExistence type="predicted"/>
<gene>
    <name evidence="2" type="ordered locus">P700755_000957</name>
</gene>
<feature type="transmembrane region" description="Helical" evidence="1">
    <location>
        <begin position="34"/>
        <end position="55"/>
    </location>
</feature>
<dbReference type="Proteomes" id="UP000008514">
    <property type="component" value="Chromosome"/>
</dbReference>
<evidence type="ECO:0000313" key="3">
    <source>
        <dbReference type="Proteomes" id="UP000008514"/>
    </source>
</evidence>
<evidence type="ECO:0000256" key="1">
    <source>
        <dbReference type="SAM" id="Phobius"/>
    </source>
</evidence>
<keyword evidence="1" id="KW-0472">Membrane</keyword>
<dbReference type="RefSeq" id="WP_015023543.1">
    <property type="nucleotide sequence ID" value="NC_018721.1"/>
</dbReference>
<keyword evidence="3" id="KW-1185">Reference proteome</keyword>
<protein>
    <submittedName>
        <fullName evidence="2">Uncharacterized protein</fullName>
    </submittedName>
</protein>
<dbReference type="EMBL" id="CP003879">
    <property type="protein sequence ID" value="AFU67930.1"/>
    <property type="molecule type" value="Genomic_DNA"/>
</dbReference>
<dbReference type="HOGENOM" id="CLU_2846670_0_0_10"/>
<sequence length="65" mass="7566">MNKIDLNKIRPLDANLDFSRFEKLETLQVQNKKLMNIVLVIGLSFTIAIIYMALLESQKEQETQL</sequence>
<dbReference type="KEGG" id="ptq:P700755_000957"/>
<dbReference type="AlphaFoldDB" id="K4IR19"/>
<evidence type="ECO:0000313" key="2">
    <source>
        <dbReference type="EMBL" id="AFU67930.1"/>
    </source>
</evidence>